<dbReference type="PROSITE" id="PS51186">
    <property type="entry name" value="GNAT"/>
    <property type="match status" value="1"/>
</dbReference>
<evidence type="ECO:0000313" key="5">
    <source>
        <dbReference type="Proteomes" id="UP000731907"/>
    </source>
</evidence>
<dbReference type="InterPro" id="IPR050832">
    <property type="entry name" value="Bact_Acetyltransf"/>
</dbReference>
<feature type="domain" description="N-acetyltransferase" evidence="3">
    <location>
        <begin position="1"/>
        <end position="158"/>
    </location>
</feature>
<sequence>MIRDLHPDTDLAAVAAFLDEAADYWLLADGARPGPQAARDFFTDCPPDCDPAQSHRLGLFVDGRLSGLAELSFGFPNPGDAYLGLMILAPRIRNRGHGPTFLAAVETRARAAGAPALYLGVLEANPKGRAFWTRHGFTPTGISRRDDRNLTHRLVKPL</sequence>
<keyword evidence="1" id="KW-0808">Transferase</keyword>
<dbReference type="PANTHER" id="PTHR43877">
    <property type="entry name" value="AMINOALKYLPHOSPHONATE N-ACETYLTRANSFERASE-RELATED-RELATED"/>
    <property type="match status" value="1"/>
</dbReference>
<gene>
    <name evidence="4" type="ORF">GU927_009405</name>
</gene>
<name>A0ABS6J6H2_9RHOB</name>
<evidence type="ECO:0000256" key="2">
    <source>
        <dbReference type="ARBA" id="ARBA00023315"/>
    </source>
</evidence>
<dbReference type="InterPro" id="IPR000182">
    <property type="entry name" value="GNAT_dom"/>
</dbReference>
<evidence type="ECO:0000313" key="4">
    <source>
        <dbReference type="EMBL" id="MBU9698067.1"/>
    </source>
</evidence>
<protein>
    <submittedName>
        <fullName evidence="4">GNAT family N-acetyltransferase</fullName>
    </submittedName>
</protein>
<dbReference type="SUPFAM" id="SSF55729">
    <property type="entry name" value="Acyl-CoA N-acyltransferases (Nat)"/>
    <property type="match status" value="1"/>
</dbReference>
<dbReference type="InterPro" id="IPR016181">
    <property type="entry name" value="Acyl_CoA_acyltransferase"/>
</dbReference>
<keyword evidence="5" id="KW-1185">Reference proteome</keyword>
<dbReference type="EMBL" id="JAAATX020000006">
    <property type="protein sequence ID" value="MBU9698067.1"/>
    <property type="molecule type" value="Genomic_DNA"/>
</dbReference>
<evidence type="ECO:0000256" key="1">
    <source>
        <dbReference type="ARBA" id="ARBA00022679"/>
    </source>
</evidence>
<reference evidence="4 5" key="1">
    <citation type="submission" date="2021-06" db="EMBL/GenBank/DDBJ databases">
        <title>Rhodobacteraceae bacterium strain HSP-20.</title>
        <authorList>
            <person name="Chen W.-M."/>
        </authorList>
    </citation>
    <scope>NUCLEOTIDE SEQUENCE [LARGE SCALE GENOMIC DNA]</scope>
    <source>
        <strain evidence="4 5">HSP-20</strain>
    </source>
</reference>
<comment type="caution">
    <text evidence="4">The sequence shown here is derived from an EMBL/GenBank/DDBJ whole genome shotgun (WGS) entry which is preliminary data.</text>
</comment>
<proteinExistence type="predicted"/>
<dbReference type="RefSeq" id="WP_161762203.1">
    <property type="nucleotide sequence ID" value="NZ_JAAATX020000006.1"/>
</dbReference>
<dbReference type="Proteomes" id="UP000731907">
    <property type="component" value="Unassembled WGS sequence"/>
</dbReference>
<organism evidence="4 5">
    <name type="scientific">Paragemmobacter amnigenus</name>
    <dbReference type="NCBI Taxonomy" id="2852097"/>
    <lineage>
        <taxon>Bacteria</taxon>
        <taxon>Pseudomonadati</taxon>
        <taxon>Pseudomonadota</taxon>
        <taxon>Alphaproteobacteria</taxon>
        <taxon>Rhodobacterales</taxon>
        <taxon>Paracoccaceae</taxon>
        <taxon>Paragemmobacter</taxon>
    </lineage>
</organism>
<dbReference type="Gene3D" id="3.40.630.30">
    <property type="match status" value="1"/>
</dbReference>
<evidence type="ECO:0000259" key="3">
    <source>
        <dbReference type="PROSITE" id="PS51186"/>
    </source>
</evidence>
<accession>A0ABS6J6H2</accession>
<keyword evidence="2" id="KW-0012">Acyltransferase</keyword>
<dbReference type="Pfam" id="PF00583">
    <property type="entry name" value="Acetyltransf_1"/>
    <property type="match status" value="1"/>
</dbReference>
<dbReference type="CDD" id="cd04301">
    <property type="entry name" value="NAT_SF"/>
    <property type="match status" value="1"/>
</dbReference>